<dbReference type="AlphaFoldDB" id="A0A2S8SP63"/>
<dbReference type="InParanoid" id="A0A2S8SP63"/>
<dbReference type="Proteomes" id="UP000237684">
    <property type="component" value="Unassembled WGS sequence"/>
</dbReference>
<evidence type="ECO:0000259" key="2">
    <source>
        <dbReference type="Pfam" id="PF07596"/>
    </source>
</evidence>
<dbReference type="EMBL" id="NIGF01000028">
    <property type="protein sequence ID" value="PQV62581.1"/>
    <property type="molecule type" value="Genomic_DNA"/>
</dbReference>
<dbReference type="NCBIfam" id="TIGR04294">
    <property type="entry name" value="pre_pil_HX9DG"/>
    <property type="match status" value="1"/>
</dbReference>
<feature type="domain" description="DUF1559" evidence="2">
    <location>
        <begin position="43"/>
        <end position="109"/>
    </location>
</feature>
<dbReference type="InterPro" id="IPR045584">
    <property type="entry name" value="Pilin-like"/>
</dbReference>
<protein>
    <recommendedName>
        <fullName evidence="2">DUF1559 domain-containing protein</fullName>
    </recommendedName>
</protein>
<dbReference type="RefSeq" id="WP_106381275.1">
    <property type="nucleotide sequence ID" value="NZ_NIGF01000028.1"/>
</dbReference>
<evidence type="ECO:0000313" key="4">
    <source>
        <dbReference type="Proteomes" id="UP000237684"/>
    </source>
</evidence>
<dbReference type="PANTHER" id="PTHR30093:SF2">
    <property type="entry name" value="TYPE II SECRETION SYSTEM PROTEIN H"/>
    <property type="match status" value="1"/>
</dbReference>
<dbReference type="SUPFAM" id="SSF54523">
    <property type="entry name" value="Pili subunits"/>
    <property type="match status" value="1"/>
</dbReference>
<gene>
    <name evidence="3" type="ORF">B1R32_12819</name>
</gene>
<evidence type="ECO:0000256" key="1">
    <source>
        <dbReference type="SAM" id="Phobius"/>
    </source>
</evidence>
<keyword evidence="1" id="KW-1133">Transmembrane helix</keyword>
<dbReference type="OrthoDB" id="255848at2"/>
<dbReference type="InterPro" id="IPR011453">
    <property type="entry name" value="DUF1559"/>
</dbReference>
<dbReference type="Pfam" id="PF07963">
    <property type="entry name" value="N_methyl"/>
    <property type="match status" value="1"/>
</dbReference>
<dbReference type="InterPro" id="IPR027558">
    <property type="entry name" value="Pre_pil_HX9DG_C"/>
</dbReference>
<evidence type="ECO:0000313" key="3">
    <source>
        <dbReference type="EMBL" id="PQV62581.1"/>
    </source>
</evidence>
<accession>A0A2S8SP63</accession>
<proteinExistence type="predicted"/>
<dbReference type="Pfam" id="PF07596">
    <property type="entry name" value="SBP_bac_10"/>
    <property type="match status" value="1"/>
</dbReference>
<sequence>MKHKFSAEHTSGTKKLGFTLIELLVVIAIIAILAAILFPVFGRARENARRSSCQSNLKQIGLGILQYTQDFDEKYPTLRWLNSGSDDLDQANSWRREIFPYIKSSQLFSCPSNTNNDKPAGDSEPSRMTALTAAGITNAPRFGRSYVINGSTDTIGGTPLTNVGVTNYMPASLASIEDSAQTVAVAEYEWVDPQLNFGDGNATNVNASGLYFRGHLGTANFLFCDGHVKAMKPSATGSPINMWNIEVNNNDAGAALMERLNTWTRIANK</sequence>
<name>A0A2S8SP63_9BACT</name>
<dbReference type="PANTHER" id="PTHR30093">
    <property type="entry name" value="GENERAL SECRETION PATHWAY PROTEIN G"/>
    <property type="match status" value="1"/>
</dbReference>
<dbReference type="Gene3D" id="3.30.700.10">
    <property type="entry name" value="Glycoprotein, Type 4 Pilin"/>
    <property type="match status" value="1"/>
</dbReference>
<keyword evidence="1" id="KW-0812">Transmembrane</keyword>
<feature type="transmembrane region" description="Helical" evidence="1">
    <location>
        <begin position="20"/>
        <end position="41"/>
    </location>
</feature>
<comment type="caution">
    <text evidence="3">The sequence shown here is derived from an EMBL/GenBank/DDBJ whole genome shotgun (WGS) entry which is preliminary data.</text>
</comment>
<keyword evidence="4" id="KW-1185">Reference proteome</keyword>
<dbReference type="InterPro" id="IPR012902">
    <property type="entry name" value="N_methyl_site"/>
</dbReference>
<dbReference type="NCBIfam" id="TIGR02532">
    <property type="entry name" value="IV_pilin_GFxxxE"/>
    <property type="match status" value="1"/>
</dbReference>
<keyword evidence="1" id="KW-0472">Membrane</keyword>
<reference evidence="3 4" key="1">
    <citation type="journal article" date="2018" name="Syst. Appl. Microbiol.">
        <title>Abditibacterium utsteinense sp. nov., the first cultivated member of candidate phylum FBP, isolated from ice-free Antarctic soil samples.</title>
        <authorList>
            <person name="Tahon G."/>
            <person name="Tytgat B."/>
            <person name="Lebbe L."/>
            <person name="Carlier A."/>
            <person name="Willems A."/>
        </authorList>
    </citation>
    <scope>NUCLEOTIDE SEQUENCE [LARGE SCALE GENOMIC DNA]</scope>
    <source>
        <strain evidence="3 4">LMG 29911</strain>
    </source>
</reference>
<organism evidence="3 4">
    <name type="scientific">Abditibacterium utsteinense</name>
    <dbReference type="NCBI Taxonomy" id="1960156"/>
    <lineage>
        <taxon>Bacteria</taxon>
        <taxon>Pseudomonadati</taxon>
        <taxon>Abditibacteriota</taxon>
        <taxon>Abditibacteriia</taxon>
        <taxon>Abditibacteriales</taxon>
        <taxon>Abditibacteriaceae</taxon>
        <taxon>Abditibacterium</taxon>
    </lineage>
</organism>